<dbReference type="PANTHER" id="PTHR30486:SF6">
    <property type="entry name" value="TYPE IV PILUS RETRACTATION ATPASE PILT"/>
    <property type="match status" value="1"/>
</dbReference>
<accession>A0A3N1XZZ5</accession>
<gene>
    <name evidence="3" type="ORF">EDC57_1347</name>
</gene>
<dbReference type="InterPro" id="IPR003593">
    <property type="entry name" value="AAA+_ATPase"/>
</dbReference>
<dbReference type="InterPro" id="IPR001482">
    <property type="entry name" value="T2SS/T4SS_dom"/>
</dbReference>
<dbReference type="OrthoDB" id="9804785at2"/>
<evidence type="ECO:0000313" key="4">
    <source>
        <dbReference type="Proteomes" id="UP000276634"/>
    </source>
</evidence>
<dbReference type="Proteomes" id="UP000276634">
    <property type="component" value="Unassembled WGS sequence"/>
</dbReference>
<dbReference type="InterPro" id="IPR050921">
    <property type="entry name" value="T4SS_GSP_E_ATPase"/>
</dbReference>
<dbReference type="PANTHER" id="PTHR30486">
    <property type="entry name" value="TWITCHING MOTILITY PROTEIN PILT"/>
    <property type="match status" value="1"/>
</dbReference>
<dbReference type="GO" id="GO:0005524">
    <property type="term" value="F:ATP binding"/>
    <property type="evidence" value="ECO:0007669"/>
    <property type="project" value="InterPro"/>
</dbReference>
<dbReference type="InterPro" id="IPR006321">
    <property type="entry name" value="PilT/PilU"/>
</dbReference>
<dbReference type="InterPro" id="IPR027417">
    <property type="entry name" value="P-loop_NTPase"/>
</dbReference>
<sequence>MAEAGGHRIDSFLELVVRQGGSDLHLVAGNPPRIRLYGELIEVKYRTLGADETEELIGEILPPIARRTLAERLSVDFAYEVPGLARFRVNVFRHLDGVGAVLRVIPNEVPSLAELGLPPVVRQLCQQRRGLILVTGPTGSGKSTTLAAMVDAINRSRRGHIITIEDPVEYLHTRRRCLVSQREVGVHTRDFAAALRSALREDPDVLLVGEMRDLETIHLAATAAETGILVLGTLHTNGAAAAVDRMINVFPATQQPLIRTILSTSLVAVLSQQLLRRADGRGRVAAVEVLLNTPAAANLIREGKSEQLVNVIQSGALVGMQSLDAALRRLVDAGLVRGQEAYLKAVSKAEFEHLREPDLE</sequence>
<dbReference type="CDD" id="cd01131">
    <property type="entry name" value="PilT"/>
    <property type="match status" value="1"/>
</dbReference>
<evidence type="ECO:0000313" key="3">
    <source>
        <dbReference type="EMBL" id="ROR32156.1"/>
    </source>
</evidence>
<dbReference type="GO" id="GO:0016887">
    <property type="term" value="F:ATP hydrolysis activity"/>
    <property type="evidence" value="ECO:0007669"/>
    <property type="project" value="InterPro"/>
</dbReference>
<keyword evidence="4" id="KW-1185">Reference proteome</keyword>
<organism evidence="3 4">
    <name type="scientific">Inmirania thermothiophila</name>
    <dbReference type="NCBI Taxonomy" id="1750597"/>
    <lineage>
        <taxon>Bacteria</taxon>
        <taxon>Pseudomonadati</taxon>
        <taxon>Pseudomonadota</taxon>
        <taxon>Gammaproteobacteria</taxon>
        <taxon>Chromatiales</taxon>
        <taxon>Ectothiorhodospiraceae</taxon>
        <taxon>Inmirania</taxon>
    </lineage>
</organism>
<dbReference type="Gene3D" id="3.40.50.300">
    <property type="entry name" value="P-loop containing nucleotide triphosphate hydrolases"/>
    <property type="match status" value="1"/>
</dbReference>
<dbReference type="Gene3D" id="3.30.450.90">
    <property type="match status" value="1"/>
</dbReference>
<dbReference type="RefSeq" id="WP_123401128.1">
    <property type="nucleotide sequence ID" value="NZ_RJVI01000002.1"/>
</dbReference>
<dbReference type="PROSITE" id="PS00662">
    <property type="entry name" value="T2SP_E"/>
    <property type="match status" value="1"/>
</dbReference>
<dbReference type="EMBL" id="RJVI01000002">
    <property type="protein sequence ID" value="ROR32156.1"/>
    <property type="molecule type" value="Genomic_DNA"/>
</dbReference>
<dbReference type="SUPFAM" id="SSF52540">
    <property type="entry name" value="P-loop containing nucleoside triphosphate hydrolases"/>
    <property type="match status" value="1"/>
</dbReference>
<protein>
    <submittedName>
        <fullName evidence="3">Twitching motility protein PilT</fullName>
    </submittedName>
</protein>
<dbReference type="NCBIfam" id="TIGR01420">
    <property type="entry name" value="pilT_fam"/>
    <property type="match status" value="1"/>
</dbReference>
<feature type="domain" description="Bacterial type II secretion system protein E" evidence="2">
    <location>
        <begin position="199"/>
        <end position="213"/>
    </location>
</feature>
<evidence type="ECO:0000256" key="1">
    <source>
        <dbReference type="ARBA" id="ARBA00006611"/>
    </source>
</evidence>
<evidence type="ECO:0000259" key="2">
    <source>
        <dbReference type="PROSITE" id="PS00662"/>
    </source>
</evidence>
<comment type="caution">
    <text evidence="3">The sequence shown here is derived from an EMBL/GenBank/DDBJ whole genome shotgun (WGS) entry which is preliminary data.</text>
</comment>
<reference evidence="3 4" key="1">
    <citation type="submission" date="2018-11" db="EMBL/GenBank/DDBJ databases">
        <title>Genomic Encyclopedia of Type Strains, Phase IV (KMG-IV): sequencing the most valuable type-strain genomes for metagenomic binning, comparative biology and taxonomic classification.</title>
        <authorList>
            <person name="Goeker M."/>
        </authorList>
    </citation>
    <scope>NUCLEOTIDE SEQUENCE [LARGE SCALE GENOMIC DNA]</scope>
    <source>
        <strain evidence="3 4">DSM 100275</strain>
    </source>
</reference>
<proteinExistence type="inferred from homology"/>
<dbReference type="SMART" id="SM00382">
    <property type="entry name" value="AAA"/>
    <property type="match status" value="1"/>
</dbReference>
<dbReference type="AlphaFoldDB" id="A0A3N1XZZ5"/>
<dbReference type="Pfam" id="PF00437">
    <property type="entry name" value="T2SSE"/>
    <property type="match status" value="1"/>
</dbReference>
<name>A0A3N1XZZ5_9GAMM</name>
<comment type="similarity">
    <text evidence="1">Belongs to the GSP E family.</text>
</comment>